<proteinExistence type="predicted"/>
<dbReference type="SMART" id="SM00470">
    <property type="entry name" value="ParB"/>
    <property type="match status" value="1"/>
</dbReference>
<evidence type="ECO:0000259" key="1">
    <source>
        <dbReference type="SMART" id="SM00470"/>
    </source>
</evidence>
<dbReference type="Gene3D" id="1.10.10.2830">
    <property type="match status" value="1"/>
</dbReference>
<dbReference type="EMBL" id="BARV01023253">
    <property type="protein sequence ID" value="GAI29316.1"/>
    <property type="molecule type" value="Genomic_DNA"/>
</dbReference>
<feature type="domain" description="ParB-like N-terminal" evidence="1">
    <location>
        <begin position="5"/>
        <end position="94"/>
    </location>
</feature>
<protein>
    <recommendedName>
        <fullName evidence="1">ParB-like N-terminal domain-containing protein</fullName>
    </recommendedName>
</protein>
<dbReference type="Pfam" id="PF02195">
    <property type="entry name" value="ParB_N"/>
    <property type="match status" value="1"/>
</dbReference>
<sequence length="147" mass="16364">MSEIQEIPIEKIKVGEHEQRLDISDESLDGIAASIGRIGLVYALIVHPVDDGYILVEGHRRLAACRRLGFKTVRCDVRDSGQNEAAEIAFAGNFFREDLSSVELASAIIDCYKAGRMTVAELAAGFHRSEHWVKSMMAICDWPYLNP</sequence>
<dbReference type="InterPro" id="IPR036086">
    <property type="entry name" value="ParB/Sulfiredoxin_sf"/>
</dbReference>
<name>X1NGI6_9ZZZZ</name>
<dbReference type="AlphaFoldDB" id="X1NGI6"/>
<dbReference type="NCBIfam" id="TIGR00180">
    <property type="entry name" value="parB_part"/>
    <property type="match status" value="1"/>
</dbReference>
<dbReference type="InterPro" id="IPR004437">
    <property type="entry name" value="ParB/RepB/Spo0J"/>
</dbReference>
<evidence type="ECO:0000313" key="2">
    <source>
        <dbReference type="EMBL" id="GAI29316.1"/>
    </source>
</evidence>
<reference evidence="2" key="1">
    <citation type="journal article" date="2014" name="Front. Microbiol.">
        <title>High frequency of phylogenetically diverse reductive dehalogenase-homologous genes in deep subseafloor sedimentary metagenomes.</title>
        <authorList>
            <person name="Kawai M."/>
            <person name="Futagami T."/>
            <person name="Toyoda A."/>
            <person name="Takaki Y."/>
            <person name="Nishi S."/>
            <person name="Hori S."/>
            <person name="Arai W."/>
            <person name="Tsubouchi T."/>
            <person name="Morono Y."/>
            <person name="Uchiyama I."/>
            <person name="Ito T."/>
            <person name="Fujiyama A."/>
            <person name="Inagaki F."/>
            <person name="Takami H."/>
        </authorList>
    </citation>
    <scope>NUCLEOTIDE SEQUENCE</scope>
    <source>
        <strain evidence="2">Expedition CK06-06</strain>
    </source>
</reference>
<gene>
    <name evidence="2" type="ORF">S06H3_38183</name>
</gene>
<dbReference type="GO" id="GO:0007059">
    <property type="term" value="P:chromosome segregation"/>
    <property type="evidence" value="ECO:0007669"/>
    <property type="project" value="TreeGrafter"/>
</dbReference>
<dbReference type="GO" id="GO:0003677">
    <property type="term" value="F:DNA binding"/>
    <property type="evidence" value="ECO:0007669"/>
    <property type="project" value="InterPro"/>
</dbReference>
<dbReference type="PANTHER" id="PTHR33375:SF1">
    <property type="entry name" value="CHROMOSOME-PARTITIONING PROTEIN PARB-RELATED"/>
    <property type="match status" value="1"/>
</dbReference>
<dbReference type="PANTHER" id="PTHR33375">
    <property type="entry name" value="CHROMOSOME-PARTITIONING PROTEIN PARB-RELATED"/>
    <property type="match status" value="1"/>
</dbReference>
<dbReference type="InterPro" id="IPR050336">
    <property type="entry name" value="Chromosome_partition/occlusion"/>
</dbReference>
<dbReference type="Gene3D" id="3.90.1530.10">
    <property type="entry name" value="Conserved hypothetical protein from pyrococcus furiosus pfu- 392566-001, ParB domain"/>
    <property type="match status" value="1"/>
</dbReference>
<dbReference type="SUPFAM" id="SSF110849">
    <property type="entry name" value="ParB/Sulfiredoxin"/>
    <property type="match status" value="1"/>
</dbReference>
<accession>X1NGI6</accession>
<dbReference type="InterPro" id="IPR003115">
    <property type="entry name" value="ParB_N"/>
</dbReference>
<organism evidence="2">
    <name type="scientific">marine sediment metagenome</name>
    <dbReference type="NCBI Taxonomy" id="412755"/>
    <lineage>
        <taxon>unclassified sequences</taxon>
        <taxon>metagenomes</taxon>
        <taxon>ecological metagenomes</taxon>
    </lineage>
</organism>
<dbReference type="SUPFAM" id="SSF109709">
    <property type="entry name" value="KorB DNA-binding domain-like"/>
    <property type="match status" value="1"/>
</dbReference>
<comment type="caution">
    <text evidence="2">The sequence shown here is derived from an EMBL/GenBank/DDBJ whole genome shotgun (WGS) entry which is preliminary data.</text>
</comment>
<dbReference type="GO" id="GO:0005694">
    <property type="term" value="C:chromosome"/>
    <property type="evidence" value="ECO:0007669"/>
    <property type="project" value="TreeGrafter"/>
</dbReference>